<protein>
    <submittedName>
        <fullName evidence="1">(northern house mosquito) hypothetical protein</fullName>
    </submittedName>
</protein>
<sequence>MAIPGTVDLAIDDGARTGCPAVRRTELSGARNFTARHSLTRLELLHRLLVVGWRETHPQLPESFARIAADQRTWHVVGGVENCCVPSLAKWSDLHCSSTVQVAMALAHCYRAKRFVDCNFTLALIRCYPARRTKMYNTRSNKTSS</sequence>
<evidence type="ECO:0000313" key="1">
    <source>
        <dbReference type="EMBL" id="CAG6465399.1"/>
    </source>
</evidence>
<proteinExistence type="predicted"/>
<reference evidence="1" key="1">
    <citation type="submission" date="2021-05" db="EMBL/GenBank/DDBJ databases">
        <authorList>
            <person name="Alioto T."/>
            <person name="Alioto T."/>
            <person name="Gomez Garrido J."/>
        </authorList>
    </citation>
    <scope>NUCLEOTIDE SEQUENCE</scope>
</reference>
<name>A0A8D8AXC2_CULPI</name>
<dbReference type="EMBL" id="HBUE01053255">
    <property type="protein sequence ID" value="CAG6465399.1"/>
    <property type="molecule type" value="Transcribed_RNA"/>
</dbReference>
<accession>A0A8D8AXC2</accession>
<dbReference type="AlphaFoldDB" id="A0A8D8AXC2"/>
<organism evidence="1">
    <name type="scientific">Culex pipiens</name>
    <name type="common">House mosquito</name>
    <dbReference type="NCBI Taxonomy" id="7175"/>
    <lineage>
        <taxon>Eukaryota</taxon>
        <taxon>Metazoa</taxon>
        <taxon>Ecdysozoa</taxon>
        <taxon>Arthropoda</taxon>
        <taxon>Hexapoda</taxon>
        <taxon>Insecta</taxon>
        <taxon>Pterygota</taxon>
        <taxon>Neoptera</taxon>
        <taxon>Endopterygota</taxon>
        <taxon>Diptera</taxon>
        <taxon>Nematocera</taxon>
        <taxon>Culicoidea</taxon>
        <taxon>Culicidae</taxon>
        <taxon>Culicinae</taxon>
        <taxon>Culicini</taxon>
        <taxon>Culex</taxon>
        <taxon>Culex</taxon>
    </lineage>
</organism>